<sequence>MPPKQYSYAITAHPRGQPVTPPSRVTGYLIIVASLIFFIVGSYATLFSAFMPLKGWNWALDLLTEDTHYKYFILFLVPTTAYFVIANWKPHPILQVANHT</sequence>
<keyword evidence="1" id="KW-1133">Transmembrane helix</keyword>
<gene>
    <name evidence="2" type="ORF">BXZ70DRAFT_1005734</name>
</gene>
<feature type="transmembrane region" description="Helical" evidence="1">
    <location>
        <begin position="71"/>
        <end position="88"/>
    </location>
</feature>
<dbReference type="AlphaFoldDB" id="A0A8K0UTQ8"/>
<dbReference type="Proteomes" id="UP000813824">
    <property type="component" value="Unassembled WGS sequence"/>
</dbReference>
<keyword evidence="1" id="KW-0472">Membrane</keyword>
<feature type="transmembrane region" description="Helical" evidence="1">
    <location>
        <begin position="25"/>
        <end position="51"/>
    </location>
</feature>
<evidence type="ECO:0000256" key="1">
    <source>
        <dbReference type="SAM" id="Phobius"/>
    </source>
</evidence>
<organism evidence="2 3">
    <name type="scientific">Cristinia sonorae</name>
    <dbReference type="NCBI Taxonomy" id="1940300"/>
    <lineage>
        <taxon>Eukaryota</taxon>
        <taxon>Fungi</taxon>
        <taxon>Dikarya</taxon>
        <taxon>Basidiomycota</taxon>
        <taxon>Agaricomycotina</taxon>
        <taxon>Agaricomycetes</taxon>
        <taxon>Agaricomycetidae</taxon>
        <taxon>Agaricales</taxon>
        <taxon>Pleurotineae</taxon>
        <taxon>Stephanosporaceae</taxon>
        <taxon>Cristinia</taxon>
    </lineage>
</organism>
<dbReference type="Pfam" id="PF15159">
    <property type="entry name" value="PIG-Y"/>
    <property type="match status" value="1"/>
</dbReference>
<evidence type="ECO:0000313" key="3">
    <source>
        <dbReference type="Proteomes" id="UP000813824"/>
    </source>
</evidence>
<dbReference type="InterPro" id="IPR029164">
    <property type="entry name" value="PIG-Y"/>
</dbReference>
<keyword evidence="3" id="KW-1185">Reference proteome</keyword>
<name>A0A8K0UTQ8_9AGAR</name>
<proteinExistence type="predicted"/>
<comment type="caution">
    <text evidence="2">The sequence shown here is derived from an EMBL/GenBank/DDBJ whole genome shotgun (WGS) entry which is preliminary data.</text>
</comment>
<keyword evidence="1" id="KW-0812">Transmembrane</keyword>
<reference evidence="2" key="1">
    <citation type="journal article" date="2021" name="New Phytol.">
        <title>Evolutionary innovations through gain and loss of genes in the ectomycorrhizal Boletales.</title>
        <authorList>
            <person name="Wu G."/>
            <person name="Miyauchi S."/>
            <person name="Morin E."/>
            <person name="Kuo A."/>
            <person name="Drula E."/>
            <person name="Varga T."/>
            <person name="Kohler A."/>
            <person name="Feng B."/>
            <person name="Cao Y."/>
            <person name="Lipzen A."/>
            <person name="Daum C."/>
            <person name="Hundley H."/>
            <person name="Pangilinan J."/>
            <person name="Johnson J."/>
            <person name="Barry K."/>
            <person name="LaButti K."/>
            <person name="Ng V."/>
            <person name="Ahrendt S."/>
            <person name="Min B."/>
            <person name="Choi I.G."/>
            <person name="Park H."/>
            <person name="Plett J.M."/>
            <person name="Magnuson J."/>
            <person name="Spatafora J.W."/>
            <person name="Nagy L.G."/>
            <person name="Henrissat B."/>
            <person name="Grigoriev I.V."/>
            <person name="Yang Z.L."/>
            <person name="Xu J."/>
            <person name="Martin F.M."/>
        </authorList>
    </citation>
    <scope>NUCLEOTIDE SEQUENCE</scope>
    <source>
        <strain evidence="2">KKN 215</strain>
    </source>
</reference>
<dbReference type="EMBL" id="JAEVFJ010000007">
    <property type="protein sequence ID" value="KAH8103304.1"/>
    <property type="molecule type" value="Genomic_DNA"/>
</dbReference>
<dbReference type="OrthoDB" id="2157498at2759"/>
<protein>
    <submittedName>
        <fullName evidence="2">Uncharacterized protein</fullName>
    </submittedName>
</protein>
<evidence type="ECO:0000313" key="2">
    <source>
        <dbReference type="EMBL" id="KAH8103304.1"/>
    </source>
</evidence>
<accession>A0A8K0UTQ8</accession>